<keyword evidence="3" id="KW-0614">Plasmid</keyword>
<evidence type="ECO:0000259" key="2">
    <source>
        <dbReference type="PROSITE" id="PS51898"/>
    </source>
</evidence>
<name>A0AAC9X2T5_ACEPA</name>
<reference evidence="3 4" key="1">
    <citation type="submission" date="2017-06" db="EMBL/GenBank/DDBJ databases">
        <title>Genome sequence of Acetobacter pasteurianus subsp. pasteurianus strain SRCM101468.</title>
        <authorList>
            <person name="Cho S.H."/>
        </authorList>
    </citation>
    <scope>NUCLEOTIDE SEQUENCE [LARGE SCALE GENOMIC DNA]</scope>
    <source>
        <strain evidence="3 4">SRCM101468</strain>
        <plasmid evidence="4">pap1468-2</plasmid>
    </source>
</reference>
<gene>
    <name evidence="3" type="ORF">S101468_03159</name>
</gene>
<dbReference type="GO" id="GO:0006310">
    <property type="term" value="P:DNA recombination"/>
    <property type="evidence" value="ECO:0007669"/>
    <property type="project" value="UniProtKB-KW"/>
</dbReference>
<dbReference type="Proteomes" id="UP000196816">
    <property type="component" value="Plasmid pAP1468-2"/>
</dbReference>
<proteinExistence type="predicted"/>
<dbReference type="InterPro" id="IPR002104">
    <property type="entry name" value="Integrase_catalytic"/>
</dbReference>
<feature type="domain" description="Tyr recombinase" evidence="2">
    <location>
        <begin position="1"/>
        <end position="56"/>
    </location>
</feature>
<dbReference type="InterPro" id="IPR011010">
    <property type="entry name" value="DNA_brk_join_enz"/>
</dbReference>
<dbReference type="EMBL" id="CP021924">
    <property type="protein sequence ID" value="ASC07360.1"/>
    <property type="molecule type" value="Genomic_DNA"/>
</dbReference>
<dbReference type="SUPFAM" id="SSF56349">
    <property type="entry name" value="DNA breaking-rejoining enzymes"/>
    <property type="match status" value="1"/>
</dbReference>
<dbReference type="PROSITE" id="PS51898">
    <property type="entry name" value="TYR_RECOMBINASE"/>
    <property type="match status" value="1"/>
</dbReference>
<organism evidence="3 4">
    <name type="scientific">Acetobacter pasteurianus subsp. pasteurianus</name>
    <dbReference type="NCBI Taxonomy" id="481145"/>
    <lineage>
        <taxon>Bacteria</taxon>
        <taxon>Pseudomonadati</taxon>
        <taxon>Pseudomonadota</taxon>
        <taxon>Alphaproteobacteria</taxon>
        <taxon>Acetobacterales</taxon>
        <taxon>Acetobacteraceae</taxon>
        <taxon>Acetobacter</taxon>
    </lineage>
</organism>
<evidence type="ECO:0000313" key="4">
    <source>
        <dbReference type="Proteomes" id="UP000196816"/>
    </source>
</evidence>
<dbReference type="GO" id="GO:0015074">
    <property type="term" value="P:DNA integration"/>
    <property type="evidence" value="ECO:0007669"/>
    <property type="project" value="InterPro"/>
</dbReference>
<accession>A0AAC9X2T5</accession>
<dbReference type="Pfam" id="PF00589">
    <property type="entry name" value="Phage_integrase"/>
    <property type="match status" value="1"/>
</dbReference>
<evidence type="ECO:0000313" key="3">
    <source>
        <dbReference type="EMBL" id="ASC07360.1"/>
    </source>
</evidence>
<protein>
    <recommendedName>
        <fullName evidence="2">Tyr recombinase domain-containing protein</fullName>
    </recommendedName>
</protein>
<dbReference type="InterPro" id="IPR013762">
    <property type="entry name" value="Integrase-like_cat_sf"/>
</dbReference>
<dbReference type="AlphaFoldDB" id="A0AAC9X2T5"/>
<dbReference type="GO" id="GO:0003677">
    <property type="term" value="F:DNA binding"/>
    <property type="evidence" value="ECO:0007669"/>
    <property type="project" value="InterPro"/>
</dbReference>
<geneLocation type="plasmid" evidence="4">
    <name>pap1468-2</name>
</geneLocation>
<dbReference type="Gene3D" id="1.10.443.10">
    <property type="entry name" value="Intergrase catalytic core"/>
    <property type="match status" value="1"/>
</dbReference>
<keyword evidence="1" id="KW-0233">DNA recombination</keyword>
<evidence type="ECO:0000256" key="1">
    <source>
        <dbReference type="ARBA" id="ARBA00023172"/>
    </source>
</evidence>
<sequence>MPLFSTHTLRHLRLTHLARAGWRLHDIATYAGHRNVQSTTLYIHLSGEDLLRKIANSVEQMDMKLGHRVFGG</sequence>